<keyword evidence="2" id="KW-0723">Serine/threonine-protein kinase</keyword>
<dbReference type="Proteomes" id="UP000008312">
    <property type="component" value="Unassembled WGS sequence"/>
</dbReference>
<evidence type="ECO:0000256" key="9">
    <source>
        <dbReference type="SAM" id="MobiDB-lite"/>
    </source>
</evidence>
<evidence type="ECO:0000256" key="7">
    <source>
        <dbReference type="ARBA" id="ARBA00047899"/>
    </source>
</evidence>
<evidence type="ECO:0000256" key="1">
    <source>
        <dbReference type="ARBA" id="ARBA00012513"/>
    </source>
</evidence>
<comment type="catalytic activity">
    <reaction evidence="7">
        <text>L-threonyl-[protein] + ATP = O-phospho-L-threonyl-[protein] + ADP + H(+)</text>
        <dbReference type="Rhea" id="RHEA:46608"/>
        <dbReference type="Rhea" id="RHEA-COMP:11060"/>
        <dbReference type="Rhea" id="RHEA-COMP:11605"/>
        <dbReference type="ChEBI" id="CHEBI:15378"/>
        <dbReference type="ChEBI" id="CHEBI:30013"/>
        <dbReference type="ChEBI" id="CHEBI:30616"/>
        <dbReference type="ChEBI" id="CHEBI:61977"/>
        <dbReference type="ChEBI" id="CHEBI:456216"/>
        <dbReference type="EC" id="2.7.11.1"/>
    </reaction>
</comment>
<evidence type="ECO:0000256" key="8">
    <source>
        <dbReference type="ARBA" id="ARBA00048679"/>
    </source>
</evidence>
<dbReference type="PANTHER" id="PTHR22967:SF57">
    <property type="entry name" value="AUXILIN, ISOFORM A-RELATED"/>
    <property type="match status" value="1"/>
</dbReference>
<dbReference type="AlphaFoldDB" id="D8M5U9"/>
<dbReference type="InParanoid" id="D8M5U9"/>
<evidence type="ECO:0000256" key="6">
    <source>
        <dbReference type="ARBA" id="ARBA00022840"/>
    </source>
</evidence>
<dbReference type="GeneID" id="24923255"/>
<accession>D8M5U9</accession>
<sequence length="371" mass="42139">MIVFAFPTLNVQTPHTMEESRIVEQQLELVADPAYFPPEFCDLYPLSPVTCSTSNSKHRKISEKVDVWELGILMYYLAFFSTPFESVDGKIDTRSLIAGRFTFPANEAKKYSAEFLEIIRRLLTADVNKRPSIVDVVVKASGFTRWRMTQEASAVLDYAQQQRRKPVQPKPQSKKATLTRPKSTSVPRERSNKLQVTKPAQRGSSGKSTSSGKYSTSLELSDSDLSSSSDVDDLVQQKREAGEMTDRIRTSMLQYFGGKKNHTRWVLKCTSRVPEPPPRRSMKKIAIAAYENHSIDFYFSLFGRAERGLTDRRPLFASEIVAVKALTTTLCVFQLSTQEVVYQSFKHVSLLKEISTRWKIVEVGKRRGREA</sequence>
<dbReference type="Pfam" id="PF00069">
    <property type="entry name" value="Pkinase"/>
    <property type="match status" value="1"/>
</dbReference>
<evidence type="ECO:0000313" key="11">
    <source>
        <dbReference type="EMBL" id="CBK23548.2"/>
    </source>
</evidence>
<proteinExistence type="predicted"/>
<protein>
    <recommendedName>
        <fullName evidence="1">non-specific serine/threonine protein kinase</fullName>
        <ecNumber evidence="1">2.7.11.1</ecNumber>
    </recommendedName>
</protein>
<keyword evidence="12" id="KW-1185">Reference proteome</keyword>
<dbReference type="EC" id="2.7.11.1" evidence="1"/>
<organism evidence="11">
    <name type="scientific">Blastocystis hominis</name>
    <dbReference type="NCBI Taxonomy" id="12968"/>
    <lineage>
        <taxon>Eukaryota</taxon>
        <taxon>Sar</taxon>
        <taxon>Stramenopiles</taxon>
        <taxon>Bigyra</taxon>
        <taxon>Opalozoa</taxon>
        <taxon>Opalinata</taxon>
        <taxon>Blastocystidae</taxon>
        <taxon>Blastocystis</taxon>
    </lineage>
</organism>
<dbReference type="OrthoDB" id="2018507at2759"/>
<feature type="domain" description="Protein kinase" evidence="10">
    <location>
        <begin position="1"/>
        <end position="144"/>
    </location>
</feature>
<keyword evidence="3" id="KW-0808">Transferase</keyword>
<dbReference type="InterPro" id="IPR011009">
    <property type="entry name" value="Kinase-like_dom_sf"/>
</dbReference>
<dbReference type="PANTHER" id="PTHR22967">
    <property type="entry name" value="SERINE/THREONINE PROTEIN KINASE"/>
    <property type="match status" value="1"/>
</dbReference>
<dbReference type="Gene3D" id="1.10.510.10">
    <property type="entry name" value="Transferase(Phosphotransferase) domain 1"/>
    <property type="match status" value="1"/>
</dbReference>
<keyword evidence="5" id="KW-0418">Kinase</keyword>
<evidence type="ECO:0000256" key="3">
    <source>
        <dbReference type="ARBA" id="ARBA00022679"/>
    </source>
</evidence>
<dbReference type="GO" id="GO:0004674">
    <property type="term" value="F:protein serine/threonine kinase activity"/>
    <property type="evidence" value="ECO:0007669"/>
    <property type="project" value="UniProtKB-KW"/>
</dbReference>
<dbReference type="PROSITE" id="PS50011">
    <property type="entry name" value="PROTEIN_KINASE_DOM"/>
    <property type="match status" value="1"/>
</dbReference>
<reference evidence="11" key="1">
    <citation type="submission" date="2010-02" db="EMBL/GenBank/DDBJ databases">
        <title>Sequencing and annotation of the Blastocystis hominis genome.</title>
        <authorList>
            <person name="Wincker P."/>
        </authorList>
    </citation>
    <scope>NUCLEOTIDE SEQUENCE</scope>
    <source>
        <strain evidence="11">Singapore isolate B</strain>
    </source>
</reference>
<gene>
    <name evidence="11" type="ORF">GSBLH_T00007131001</name>
</gene>
<evidence type="ECO:0000256" key="2">
    <source>
        <dbReference type="ARBA" id="ARBA00022527"/>
    </source>
</evidence>
<name>D8M5U9_BLAHO</name>
<dbReference type="InterPro" id="IPR000719">
    <property type="entry name" value="Prot_kinase_dom"/>
</dbReference>
<comment type="catalytic activity">
    <reaction evidence="8">
        <text>L-seryl-[protein] + ATP = O-phospho-L-seryl-[protein] + ADP + H(+)</text>
        <dbReference type="Rhea" id="RHEA:17989"/>
        <dbReference type="Rhea" id="RHEA-COMP:9863"/>
        <dbReference type="Rhea" id="RHEA-COMP:11604"/>
        <dbReference type="ChEBI" id="CHEBI:15378"/>
        <dbReference type="ChEBI" id="CHEBI:29999"/>
        <dbReference type="ChEBI" id="CHEBI:30616"/>
        <dbReference type="ChEBI" id="CHEBI:83421"/>
        <dbReference type="ChEBI" id="CHEBI:456216"/>
        <dbReference type="EC" id="2.7.11.1"/>
    </reaction>
</comment>
<dbReference type="RefSeq" id="XP_012897596.1">
    <property type="nucleotide sequence ID" value="XM_013042142.1"/>
</dbReference>
<evidence type="ECO:0000313" key="12">
    <source>
        <dbReference type="Proteomes" id="UP000008312"/>
    </source>
</evidence>
<dbReference type="GO" id="GO:0005524">
    <property type="term" value="F:ATP binding"/>
    <property type="evidence" value="ECO:0007669"/>
    <property type="project" value="UniProtKB-KW"/>
</dbReference>
<evidence type="ECO:0000256" key="4">
    <source>
        <dbReference type="ARBA" id="ARBA00022741"/>
    </source>
</evidence>
<dbReference type="EMBL" id="FN668661">
    <property type="protein sequence ID" value="CBK23548.2"/>
    <property type="molecule type" value="Genomic_DNA"/>
</dbReference>
<feature type="compositionally biased region" description="Low complexity" evidence="9">
    <location>
        <begin position="203"/>
        <end position="229"/>
    </location>
</feature>
<keyword evidence="4" id="KW-0547">Nucleotide-binding</keyword>
<keyword evidence="6" id="KW-0067">ATP-binding</keyword>
<evidence type="ECO:0000259" key="10">
    <source>
        <dbReference type="PROSITE" id="PS50011"/>
    </source>
</evidence>
<dbReference type="GO" id="GO:0005737">
    <property type="term" value="C:cytoplasm"/>
    <property type="evidence" value="ECO:0007669"/>
    <property type="project" value="TreeGrafter"/>
</dbReference>
<feature type="region of interest" description="Disordered" evidence="9">
    <location>
        <begin position="159"/>
        <end position="233"/>
    </location>
</feature>
<dbReference type="SUPFAM" id="SSF56112">
    <property type="entry name" value="Protein kinase-like (PK-like)"/>
    <property type="match status" value="1"/>
</dbReference>
<evidence type="ECO:0000256" key="5">
    <source>
        <dbReference type="ARBA" id="ARBA00022777"/>
    </source>
</evidence>